<proteinExistence type="predicted"/>
<protein>
    <recommendedName>
        <fullName evidence="4">YbaB/EbfC family DNA-binding protein</fullName>
    </recommendedName>
</protein>
<evidence type="ECO:0000256" key="1">
    <source>
        <dbReference type="SAM" id="MobiDB-lite"/>
    </source>
</evidence>
<feature type="region of interest" description="Disordered" evidence="1">
    <location>
        <begin position="111"/>
        <end position="130"/>
    </location>
</feature>
<evidence type="ECO:0000313" key="3">
    <source>
        <dbReference type="Proteomes" id="UP001597483"/>
    </source>
</evidence>
<evidence type="ECO:0008006" key="4">
    <source>
        <dbReference type="Google" id="ProtNLM"/>
    </source>
</evidence>
<evidence type="ECO:0000313" key="2">
    <source>
        <dbReference type="EMBL" id="MFD2465795.1"/>
    </source>
</evidence>
<organism evidence="2 3">
    <name type="scientific">Amycolatopsis silviterrae</name>
    <dbReference type="NCBI Taxonomy" id="1656914"/>
    <lineage>
        <taxon>Bacteria</taxon>
        <taxon>Bacillati</taxon>
        <taxon>Actinomycetota</taxon>
        <taxon>Actinomycetes</taxon>
        <taxon>Pseudonocardiales</taxon>
        <taxon>Pseudonocardiaceae</taxon>
        <taxon>Amycolatopsis</taxon>
    </lineage>
</organism>
<feature type="region of interest" description="Disordered" evidence="1">
    <location>
        <begin position="142"/>
        <end position="168"/>
    </location>
</feature>
<name>A0ABW5GXV0_9PSEU</name>
<dbReference type="RefSeq" id="WP_378299165.1">
    <property type="nucleotide sequence ID" value="NZ_JBHUKS010000001.1"/>
</dbReference>
<dbReference type="Proteomes" id="UP001597483">
    <property type="component" value="Unassembled WGS sequence"/>
</dbReference>
<feature type="compositionally biased region" description="Basic and acidic residues" evidence="1">
    <location>
        <begin position="143"/>
        <end position="168"/>
    </location>
</feature>
<feature type="region of interest" description="Disordered" evidence="1">
    <location>
        <begin position="218"/>
        <end position="254"/>
    </location>
</feature>
<keyword evidence="3" id="KW-1185">Reference proteome</keyword>
<comment type="caution">
    <text evidence="2">The sequence shown here is derived from an EMBL/GenBank/DDBJ whole genome shotgun (WGS) entry which is preliminary data.</text>
</comment>
<accession>A0ABW5GXV0</accession>
<sequence>MTDPVASANTLDAGLEALREISARLDRAPVPEPAPTTAEPVLVGTGKSRGFRASDRTGVVTITLDEDLKLVEATVLDHWKARVEPASLGEALTEAYLAALDAAVRERSARLASERPPAAAPAADPSGPAVFPTLDEVVAAARASRERNENERHRQQRERASAAEPELPREVSGSFGYLTLRVQSGAMISASPNVDALAHAGTENIREDIEAAFGNAGLKSPHAVSDSGSVRPDKSAGREFDDEEDVWRGIHGND</sequence>
<dbReference type="EMBL" id="JBHUKS010000001">
    <property type="protein sequence ID" value="MFD2465795.1"/>
    <property type="molecule type" value="Genomic_DNA"/>
</dbReference>
<gene>
    <name evidence="2" type="ORF">ACFSVL_00235</name>
</gene>
<feature type="compositionally biased region" description="Low complexity" evidence="1">
    <location>
        <begin position="114"/>
        <end position="129"/>
    </location>
</feature>
<reference evidence="3" key="1">
    <citation type="journal article" date="2019" name="Int. J. Syst. Evol. Microbiol.">
        <title>The Global Catalogue of Microorganisms (GCM) 10K type strain sequencing project: providing services to taxonomists for standard genome sequencing and annotation.</title>
        <authorList>
            <consortium name="The Broad Institute Genomics Platform"/>
            <consortium name="The Broad Institute Genome Sequencing Center for Infectious Disease"/>
            <person name="Wu L."/>
            <person name="Ma J."/>
        </authorList>
    </citation>
    <scope>NUCLEOTIDE SEQUENCE [LARGE SCALE GENOMIC DNA]</scope>
    <source>
        <strain evidence="3">CGMCC 4.7641</strain>
    </source>
</reference>